<organism evidence="2 3">
    <name type="scientific">Malus domestica</name>
    <name type="common">Apple</name>
    <name type="synonym">Pyrus malus</name>
    <dbReference type="NCBI Taxonomy" id="3750"/>
    <lineage>
        <taxon>Eukaryota</taxon>
        <taxon>Viridiplantae</taxon>
        <taxon>Streptophyta</taxon>
        <taxon>Embryophyta</taxon>
        <taxon>Tracheophyta</taxon>
        <taxon>Spermatophyta</taxon>
        <taxon>Magnoliopsida</taxon>
        <taxon>eudicotyledons</taxon>
        <taxon>Gunneridae</taxon>
        <taxon>Pentapetalae</taxon>
        <taxon>rosids</taxon>
        <taxon>fabids</taxon>
        <taxon>Rosales</taxon>
        <taxon>Rosaceae</taxon>
        <taxon>Amygdaloideae</taxon>
        <taxon>Maleae</taxon>
        <taxon>Malus</taxon>
    </lineage>
</organism>
<reference evidence="2 3" key="1">
    <citation type="submission" date="2018-10" db="EMBL/GenBank/DDBJ databases">
        <title>A high-quality apple genome assembly.</title>
        <authorList>
            <person name="Hu J."/>
        </authorList>
    </citation>
    <scope>NUCLEOTIDE SEQUENCE [LARGE SCALE GENOMIC DNA]</scope>
    <source>
        <strain evidence="3">cv. HFTH1</strain>
        <tissue evidence="2">Young leaf</tissue>
    </source>
</reference>
<dbReference type="Gene3D" id="3.90.70.10">
    <property type="entry name" value="Cysteine proteinases"/>
    <property type="match status" value="1"/>
</dbReference>
<dbReference type="SUPFAM" id="SSF54001">
    <property type="entry name" value="Cysteine proteinases"/>
    <property type="match status" value="1"/>
</dbReference>
<dbReference type="InterPro" id="IPR038765">
    <property type="entry name" value="Papain-like_cys_pep_sf"/>
</dbReference>
<name>A0A498IHM6_MALDO</name>
<gene>
    <name evidence="2" type="ORF">DVH24_004647</name>
</gene>
<accession>A0A498IHM6</accession>
<dbReference type="AlphaFoldDB" id="A0A498IHM6"/>
<feature type="domain" description="Peptidase C1A papain C-terminal" evidence="1">
    <location>
        <begin position="2"/>
        <end position="56"/>
    </location>
</feature>
<comment type="caution">
    <text evidence="2">The sequence shown here is derived from an EMBL/GenBank/DDBJ whole genome shotgun (WGS) entry which is preliminary data.</text>
</comment>
<evidence type="ECO:0000259" key="1">
    <source>
        <dbReference type="Pfam" id="PF00112"/>
    </source>
</evidence>
<evidence type="ECO:0000313" key="3">
    <source>
        <dbReference type="Proteomes" id="UP000290289"/>
    </source>
</evidence>
<dbReference type="GO" id="GO:0006508">
    <property type="term" value="P:proteolysis"/>
    <property type="evidence" value="ECO:0007669"/>
    <property type="project" value="InterPro"/>
</dbReference>
<keyword evidence="3" id="KW-1185">Reference proteome</keyword>
<dbReference type="Proteomes" id="UP000290289">
    <property type="component" value="Chromosome 12"/>
</dbReference>
<protein>
    <recommendedName>
        <fullName evidence="1">Peptidase C1A papain C-terminal domain-containing protein</fullName>
    </recommendedName>
</protein>
<dbReference type="EMBL" id="RDQH01000338">
    <property type="protein sequence ID" value="RXH80733.1"/>
    <property type="molecule type" value="Genomic_DNA"/>
</dbReference>
<dbReference type="InterPro" id="IPR000668">
    <property type="entry name" value="Peptidase_C1A_C"/>
</dbReference>
<dbReference type="GO" id="GO:0008234">
    <property type="term" value="F:cysteine-type peptidase activity"/>
    <property type="evidence" value="ECO:0007669"/>
    <property type="project" value="InterPro"/>
</dbReference>
<sequence length="106" mass="12419">MQMMKAFQTHPAIVLIISIDLHFRNYKHGVYVSSLDEPCEAHTHAVTLLGWGTYEEKITDFGLKKRKRDEAPNVGWKLLLVMHMRELDMRFRVREESWQVVIVPPG</sequence>
<proteinExistence type="predicted"/>
<dbReference type="Pfam" id="PF00112">
    <property type="entry name" value="Peptidase_C1"/>
    <property type="match status" value="1"/>
</dbReference>
<evidence type="ECO:0000313" key="2">
    <source>
        <dbReference type="EMBL" id="RXH80733.1"/>
    </source>
</evidence>